<dbReference type="BioCyc" id="JESP1508404:G14D9-10415-MONOMER"/>
<feature type="domain" description="DUF4178" evidence="1">
    <location>
        <begin position="27"/>
        <end position="159"/>
    </location>
</feature>
<dbReference type="EMBL" id="CP009416">
    <property type="protein sequence ID" value="AJD90497.1"/>
    <property type="molecule type" value="Genomic_DNA"/>
</dbReference>
<name>A0A0B5APA9_9BACL</name>
<dbReference type="Pfam" id="PF13785">
    <property type="entry name" value="DUF4178"/>
    <property type="match status" value="1"/>
</dbReference>
<dbReference type="AlphaFoldDB" id="A0A0B5APA9"/>
<organism evidence="2 3">
    <name type="scientific">Jeotgalibacillus malaysiensis</name>
    <dbReference type="NCBI Taxonomy" id="1508404"/>
    <lineage>
        <taxon>Bacteria</taxon>
        <taxon>Bacillati</taxon>
        <taxon>Bacillota</taxon>
        <taxon>Bacilli</taxon>
        <taxon>Bacillales</taxon>
        <taxon>Caryophanaceae</taxon>
        <taxon>Jeotgalibacillus</taxon>
    </lineage>
</organism>
<evidence type="ECO:0000259" key="1">
    <source>
        <dbReference type="Pfam" id="PF13785"/>
    </source>
</evidence>
<dbReference type="InterPro" id="IPR025235">
    <property type="entry name" value="DUF4178"/>
</dbReference>
<gene>
    <name evidence="2" type="ORF">JMA_11800</name>
</gene>
<dbReference type="STRING" id="1508404.JMA_11800"/>
<reference evidence="2 3" key="1">
    <citation type="submission" date="2014-08" db="EMBL/GenBank/DDBJ databases">
        <title>Complete genome of a marine bacteria Jeotgalibacillus malaysiensis.</title>
        <authorList>
            <person name="Yaakop A.S."/>
            <person name="Chan K.-G."/>
            <person name="Goh K.M."/>
        </authorList>
    </citation>
    <scope>NUCLEOTIDE SEQUENCE [LARGE SCALE GENOMIC DNA]</scope>
    <source>
        <strain evidence="2 3">D5</strain>
    </source>
</reference>
<dbReference type="HOGENOM" id="CLU_096023_2_0_9"/>
<sequence>MSFFKRLFGGKTDTRPEVKDRTVHNLKIGDVVTYDLQDYEVVGKLSYNDHGFKWSAYQLQGVQEVIWLGVEMDDELELGIYKKSTLKLQEPLPKEIEYEGTMYYLDETGSAIVKGEGRSQNVDGVKCKYAEYYDEDDEKALSVEIWGGDVEASTGYSIEEYELKIIAGSH</sequence>
<dbReference type="Proteomes" id="UP000031449">
    <property type="component" value="Chromosome"/>
</dbReference>
<proteinExistence type="predicted"/>
<evidence type="ECO:0000313" key="2">
    <source>
        <dbReference type="EMBL" id="AJD90497.1"/>
    </source>
</evidence>
<protein>
    <recommendedName>
        <fullName evidence="1">DUF4178 domain-containing protein</fullName>
    </recommendedName>
</protein>
<dbReference type="KEGG" id="jeo:JMA_11800"/>
<keyword evidence="3" id="KW-1185">Reference proteome</keyword>
<dbReference type="OrthoDB" id="3775810at2"/>
<accession>A0A0B5APA9</accession>
<evidence type="ECO:0000313" key="3">
    <source>
        <dbReference type="Proteomes" id="UP000031449"/>
    </source>
</evidence>